<proteinExistence type="predicted"/>
<organism evidence="1 2">
    <name type="scientific">Puccinia graminis f. sp. tritici</name>
    <dbReference type="NCBI Taxonomy" id="56615"/>
    <lineage>
        <taxon>Eukaryota</taxon>
        <taxon>Fungi</taxon>
        <taxon>Dikarya</taxon>
        <taxon>Basidiomycota</taxon>
        <taxon>Pucciniomycotina</taxon>
        <taxon>Pucciniomycetes</taxon>
        <taxon>Pucciniales</taxon>
        <taxon>Pucciniaceae</taxon>
        <taxon>Puccinia</taxon>
    </lineage>
</organism>
<evidence type="ECO:0000313" key="2">
    <source>
        <dbReference type="Proteomes" id="UP000325313"/>
    </source>
</evidence>
<accession>A0A5B0NC02</accession>
<reference evidence="1 2" key="1">
    <citation type="submission" date="2019-05" db="EMBL/GenBank/DDBJ databases">
        <title>Emergence of the Ug99 lineage of the wheat stem rust pathogen through somatic hybridization.</title>
        <authorList>
            <person name="Li F."/>
            <person name="Upadhyaya N.M."/>
            <person name="Sperschneider J."/>
            <person name="Matny O."/>
            <person name="Nguyen-Phuc H."/>
            <person name="Mago R."/>
            <person name="Raley C."/>
            <person name="Miller M.E."/>
            <person name="Silverstein K.A.T."/>
            <person name="Henningsen E."/>
            <person name="Hirsch C.D."/>
            <person name="Visser B."/>
            <person name="Pretorius Z.A."/>
            <person name="Steffenson B.J."/>
            <person name="Schwessinger B."/>
            <person name="Dodds P.N."/>
            <person name="Figueroa M."/>
        </authorList>
    </citation>
    <scope>NUCLEOTIDE SEQUENCE [LARGE SCALE GENOMIC DNA]</scope>
    <source>
        <strain evidence="1 2">Ug99</strain>
    </source>
</reference>
<dbReference type="Proteomes" id="UP000325313">
    <property type="component" value="Unassembled WGS sequence"/>
</dbReference>
<comment type="caution">
    <text evidence="1">The sequence shown here is derived from an EMBL/GenBank/DDBJ whole genome shotgun (WGS) entry which is preliminary data.</text>
</comment>
<gene>
    <name evidence="1" type="ORF">PGTUg99_006210</name>
</gene>
<protein>
    <submittedName>
        <fullName evidence="1">Uncharacterized protein</fullName>
    </submittedName>
</protein>
<name>A0A5B0NC02_PUCGR</name>
<dbReference type="AlphaFoldDB" id="A0A5B0NC02"/>
<dbReference type="EMBL" id="VDEP01000412">
    <property type="protein sequence ID" value="KAA1086212.1"/>
    <property type="molecule type" value="Genomic_DNA"/>
</dbReference>
<sequence>MQDWLSIVRKGELPPMESNCLWRGFRANLRVVRKPFVNCIGRHQSFASFLSELFKSHPVYKSTRVDQIQSSYSCPGC</sequence>
<evidence type="ECO:0000313" key="1">
    <source>
        <dbReference type="EMBL" id="KAA1086212.1"/>
    </source>
</evidence>